<keyword evidence="3" id="KW-1003">Cell membrane</keyword>
<evidence type="ECO:0000256" key="8">
    <source>
        <dbReference type="RuleBase" id="RU004057"/>
    </source>
</evidence>
<dbReference type="PANTHER" id="PTHR30625">
    <property type="entry name" value="PROTEIN TOLQ"/>
    <property type="match status" value="1"/>
</dbReference>
<dbReference type="InterPro" id="IPR050790">
    <property type="entry name" value="ExbB/TolQ_transport"/>
</dbReference>
<evidence type="ECO:0000256" key="9">
    <source>
        <dbReference type="SAM" id="MobiDB-lite"/>
    </source>
</evidence>
<evidence type="ECO:0000256" key="5">
    <source>
        <dbReference type="ARBA" id="ARBA00022927"/>
    </source>
</evidence>
<comment type="caution">
    <text evidence="12">The sequence shown here is derived from an EMBL/GenBank/DDBJ whole genome shotgun (WGS) entry which is preliminary data.</text>
</comment>
<evidence type="ECO:0000256" key="10">
    <source>
        <dbReference type="SAM" id="Phobius"/>
    </source>
</evidence>
<keyword evidence="6 10" id="KW-1133">Transmembrane helix</keyword>
<gene>
    <name evidence="12" type="ORF">E2650_02375</name>
</gene>
<evidence type="ECO:0000256" key="2">
    <source>
        <dbReference type="ARBA" id="ARBA00022448"/>
    </source>
</evidence>
<evidence type="ECO:0000256" key="7">
    <source>
        <dbReference type="ARBA" id="ARBA00023136"/>
    </source>
</evidence>
<name>A0AAW6QSV4_9GAMM</name>
<comment type="subcellular location">
    <subcellularLocation>
        <location evidence="1">Cell membrane</location>
        <topology evidence="1">Multi-pass membrane protein</topology>
    </subcellularLocation>
    <subcellularLocation>
        <location evidence="8">Membrane</location>
        <topology evidence="8">Multi-pass membrane protein</topology>
    </subcellularLocation>
</comment>
<reference evidence="12" key="1">
    <citation type="journal article" date="2019" name="Int J Environ Res Public Health">
        <title>Characterization of Chromosome-Mediated BlaOXA-894 in Shewanella xiamenensis Isolated from Pig Wastewater.</title>
        <authorList>
            <person name="Zou H."/>
            <person name="Zhou Z."/>
            <person name="Xia H."/>
            <person name="Zhao Q."/>
            <person name="Li X."/>
        </authorList>
    </citation>
    <scope>NUCLEOTIDE SEQUENCE</scope>
    <source>
        <strain evidence="12">2015oxa</strain>
    </source>
</reference>
<proteinExistence type="inferred from homology"/>
<feature type="transmembrane region" description="Helical" evidence="10">
    <location>
        <begin position="133"/>
        <end position="158"/>
    </location>
</feature>
<feature type="compositionally biased region" description="Polar residues" evidence="9">
    <location>
        <begin position="242"/>
        <end position="260"/>
    </location>
</feature>
<sequence>MLDNRSNYRDSPLMTDFSTLHGQLGSLTWPLLICAFLALMICLERSALFLQQSVASISPKKQAWVKELRHSDAKPTSENIQALLSKTSHQQDLLASGATLLLAQAHQPKPLREELLSLWLNKQQRELQAGLKILQVIGIISPLLGLLGTVLGLIDMFAQLGQSQGPVTPAQLSAGLGLAMNTTAAGLIIAVPTITAAHLFGIWAHSQCLKASHVLNQINLWLSGVDKQPLEQDLYQAFARGNQANQTPNTPHAASLESQP</sequence>
<keyword evidence="7 10" id="KW-0472">Membrane</keyword>
<accession>A0AAW6QSV4</accession>
<dbReference type="GO" id="GO:0005886">
    <property type="term" value="C:plasma membrane"/>
    <property type="evidence" value="ECO:0007669"/>
    <property type="project" value="UniProtKB-SubCell"/>
</dbReference>
<feature type="region of interest" description="Disordered" evidence="9">
    <location>
        <begin position="241"/>
        <end position="260"/>
    </location>
</feature>
<evidence type="ECO:0000256" key="4">
    <source>
        <dbReference type="ARBA" id="ARBA00022692"/>
    </source>
</evidence>
<comment type="similarity">
    <text evidence="8">Belongs to the exbB/tolQ family.</text>
</comment>
<evidence type="ECO:0000256" key="6">
    <source>
        <dbReference type="ARBA" id="ARBA00022989"/>
    </source>
</evidence>
<feature type="transmembrane region" description="Helical" evidence="10">
    <location>
        <begin position="20"/>
        <end position="43"/>
    </location>
</feature>
<keyword evidence="12" id="KW-0969">Cilium</keyword>
<evidence type="ECO:0000256" key="3">
    <source>
        <dbReference type="ARBA" id="ARBA00022475"/>
    </source>
</evidence>
<keyword evidence="5 8" id="KW-0653">Protein transport</keyword>
<keyword evidence="2 8" id="KW-0813">Transport</keyword>
<reference evidence="12" key="2">
    <citation type="submission" date="2019-04" db="EMBL/GenBank/DDBJ databases">
        <authorList>
            <person name="Zou H."/>
        </authorList>
    </citation>
    <scope>NUCLEOTIDE SEQUENCE</scope>
    <source>
        <strain evidence="12">2015oxa</strain>
    </source>
</reference>
<dbReference type="InterPro" id="IPR002898">
    <property type="entry name" value="MotA_ExbB_proton_chnl"/>
</dbReference>
<dbReference type="EMBL" id="SUNE01000001">
    <property type="protein sequence ID" value="MDG5898765.1"/>
    <property type="molecule type" value="Genomic_DNA"/>
</dbReference>
<keyword evidence="4 10" id="KW-0812">Transmembrane</keyword>
<dbReference type="AlphaFoldDB" id="A0AAW6QSV4"/>
<organism evidence="12">
    <name type="scientific">Shewanella xiamenensis</name>
    <dbReference type="NCBI Taxonomy" id="332186"/>
    <lineage>
        <taxon>Bacteria</taxon>
        <taxon>Pseudomonadati</taxon>
        <taxon>Pseudomonadota</taxon>
        <taxon>Gammaproteobacteria</taxon>
        <taxon>Alteromonadales</taxon>
        <taxon>Shewanellaceae</taxon>
        <taxon>Shewanella</taxon>
    </lineage>
</organism>
<evidence type="ECO:0000256" key="1">
    <source>
        <dbReference type="ARBA" id="ARBA00004651"/>
    </source>
</evidence>
<keyword evidence="12" id="KW-0282">Flagellum</keyword>
<dbReference type="Proteomes" id="UP001152518">
    <property type="component" value="Unassembled WGS sequence"/>
</dbReference>
<evidence type="ECO:0000313" key="12">
    <source>
        <dbReference type="EMBL" id="MDG5898765.1"/>
    </source>
</evidence>
<evidence type="ECO:0000259" key="11">
    <source>
        <dbReference type="Pfam" id="PF01618"/>
    </source>
</evidence>
<dbReference type="PANTHER" id="PTHR30625:SF15">
    <property type="entry name" value="BIOPOLYMER TRANSPORT PROTEIN EXBB"/>
    <property type="match status" value="1"/>
</dbReference>
<protein>
    <submittedName>
        <fullName evidence="12">Flagellar motor protein MotA</fullName>
    </submittedName>
</protein>
<feature type="domain" description="MotA/TolQ/ExbB proton channel" evidence="11">
    <location>
        <begin position="94"/>
        <end position="206"/>
    </location>
</feature>
<dbReference type="Pfam" id="PF01618">
    <property type="entry name" value="MotA_ExbB"/>
    <property type="match status" value="1"/>
</dbReference>
<keyword evidence="12" id="KW-0966">Cell projection</keyword>
<dbReference type="GO" id="GO:0017038">
    <property type="term" value="P:protein import"/>
    <property type="evidence" value="ECO:0007669"/>
    <property type="project" value="TreeGrafter"/>
</dbReference>
<feature type="transmembrane region" description="Helical" evidence="10">
    <location>
        <begin position="178"/>
        <end position="203"/>
    </location>
</feature>